<comment type="caution">
    <text evidence="1">The sequence shown here is derived from an EMBL/GenBank/DDBJ whole genome shotgun (WGS) entry which is preliminary data.</text>
</comment>
<name>A0A9Q0MVI2_9DIPT</name>
<evidence type="ECO:0000313" key="1">
    <source>
        <dbReference type="EMBL" id="KAJ6637970.1"/>
    </source>
</evidence>
<protein>
    <submittedName>
        <fullName evidence="1">Uncharacterized protein</fullName>
    </submittedName>
</protein>
<proteinExistence type="predicted"/>
<evidence type="ECO:0000313" key="2">
    <source>
        <dbReference type="Proteomes" id="UP001151699"/>
    </source>
</evidence>
<gene>
    <name evidence="1" type="ORF">Bhyg_10701</name>
</gene>
<organism evidence="1 2">
    <name type="scientific">Pseudolycoriella hygida</name>
    <dbReference type="NCBI Taxonomy" id="35572"/>
    <lineage>
        <taxon>Eukaryota</taxon>
        <taxon>Metazoa</taxon>
        <taxon>Ecdysozoa</taxon>
        <taxon>Arthropoda</taxon>
        <taxon>Hexapoda</taxon>
        <taxon>Insecta</taxon>
        <taxon>Pterygota</taxon>
        <taxon>Neoptera</taxon>
        <taxon>Endopterygota</taxon>
        <taxon>Diptera</taxon>
        <taxon>Nematocera</taxon>
        <taxon>Sciaroidea</taxon>
        <taxon>Sciaridae</taxon>
        <taxon>Pseudolycoriella</taxon>
    </lineage>
</organism>
<dbReference type="Proteomes" id="UP001151699">
    <property type="component" value="Chromosome X"/>
</dbReference>
<keyword evidence="2" id="KW-1185">Reference proteome</keyword>
<dbReference type="EMBL" id="WJQU01000003">
    <property type="protein sequence ID" value="KAJ6637970.1"/>
    <property type="molecule type" value="Genomic_DNA"/>
</dbReference>
<reference evidence="1" key="1">
    <citation type="submission" date="2022-07" db="EMBL/GenBank/DDBJ databases">
        <authorList>
            <person name="Trinca V."/>
            <person name="Uliana J.V.C."/>
            <person name="Torres T.T."/>
            <person name="Ward R.J."/>
            <person name="Monesi N."/>
        </authorList>
    </citation>
    <scope>NUCLEOTIDE SEQUENCE</scope>
    <source>
        <strain evidence="1">HSMRA1968</strain>
        <tissue evidence="1">Whole embryos</tissue>
    </source>
</reference>
<sequence>MKVTRFDGGIKCSGNTFGNSFPSNLTFIKCIAKANSSASKNPSVSTSDNFQILLKTEFGNFDLINSDLAAVCYQKMSLALKI</sequence>
<dbReference type="AlphaFoldDB" id="A0A9Q0MVI2"/>
<accession>A0A9Q0MVI2</accession>